<protein>
    <submittedName>
        <fullName evidence="1">Uncharacterized protein</fullName>
    </submittedName>
</protein>
<accession>A0AA94H8L7</accession>
<dbReference type="AlphaFoldDB" id="A0AA94H8L7"/>
<evidence type="ECO:0000313" key="2">
    <source>
        <dbReference type="Proteomes" id="UP000182314"/>
    </source>
</evidence>
<reference evidence="1 2" key="1">
    <citation type="submission" date="2016-10" db="EMBL/GenBank/DDBJ databases">
        <authorList>
            <person name="Varghese N."/>
            <person name="Submissions S."/>
        </authorList>
    </citation>
    <scope>NUCLEOTIDE SEQUENCE [LARGE SCALE GENOMIC DNA]</scope>
    <source>
        <strain evidence="1 2">CGMCC 1.7012</strain>
    </source>
</reference>
<gene>
    <name evidence="1" type="ORF">SAMN05216286_0098</name>
</gene>
<comment type="caution">
    <text evidence="1">The sequence shown here is derived from an EMBL/GenBank/DDBJ whole genome shotgun (WGS) entry which is preliminary data.</text>
</comment>
<organism evidence="1 2">
    <name type="scientific">Kosakonia oryzae</name>
    <dbReference type="NCBI Taxonomy" id="497725"/>
    <lineage>
        <taxon>Bacteria</taxon>
        <taxon>Pseudomonadati</taxon>
        <taxon>Pseudomonadota</taxon>
        <taxon>Gammaproteobacteria</taxon>
        <taxon>Enterobacterales</taxon>
        <taxon>Enterobacteriaceae</taxon>
        <taxon>Kosakonia</taxon>
    </lineage>
</organism>
<proteinExistence type="predicted"/>
<name>A0AA94H8L7_9ENTR</name>
<evidence type="ECO:0000313" key="1">
    <source>
        <dbReference type="EMBL" id="SFD38085.1"/>
    </source>
</evidence>
<sequence>MTGNNMKNRVCVMLSLESITLCTSTGNRTNKLINRK</sequence>
<dbReference type="EMBL" id="FOKO01000013">
    <property type="protein sequence ID" value="SFD38085.1"/>
    <property type="molecule type" value="Genomic_DNA"/>
</dbReference>
<dbReference type="Proteomes" id="UP000182314">
    <property type="component" value="Unassembled WGS sequence"/>
</dbReference>